<sequence length="220" mass="22790">MGGKCCKRNHQVLPPEDVPEVAKPPGKVKVHVGPLEIGSDGVVMKPKFNLGITGNGIYALAGVRDVRDGLAAEALTMGMKSYSSEGASLEDVLRNIKAVDHIPGIDDLIAGIAGVTADIVETLGADLGTGNIVTVEGVLHFYVGVGVSAGIYLGWTDTQGYGMVGVEGKAVAATGFALSARFGWHETEPFLRVVGWLPNLGYDAVVKLKARPLGLGAEAA</sequence>
<dbReference type="EMBL" id="HBGE01005814">
    <property type="protein sequence ID" value="CAD9092698.1"/>
    <property type="molecule type" value="Transcribed_RNA"/>
</dbReference>
<feature type="region of interest" description="Disordered" evidence="1">
    <location>
        <begin position="1"/>
        <end position="25"/>
    </location>
</feature>
<organism evidence="2">
    <name type="scientific">Alexandrium catenella</name>
    <name type="common">Red tide dinoflagellate</name>
    <name type="synonym">Gonyaulax catenella</name>
    <dbReference type="NCBI Taxonomy" id="2925"/>
    <lineage>
        <taxon>Eukaryota</taxon>
        <taxon>Sar</taxon>
        <taxon>Alveolata</taxon>
        <taxon>Dinophyceae</taxon>
        <taxon>Gonyaulacales</taxon>
        <taxon>Pyrocystaceae</taxon>
        <taxon>Alexandrium</taxon>
    </lineage>
</organism>
<protein>
    <submittedName>
        <fullName evidence="2">Uncharacterized protein</fullName>
    </submittedName>
</protein>
<name>A0A7S1L390_ALECA</name>
<evidence type="ECO:0000256" key="1">
    <source>
        <dbReference type="SAM" id="MobiDB-lite"/>
    </source>
</evidence>
<feature type="compositionally biased region" description="Basic residues" evidence="1">
    <location>
        <begin position="1"/>
        <end position="10"/>
    </location>
</feature>
<dbReference type="AlphaFoldDB" id="A0A7S1L390"/>
<gene>
    <name evidence="2" type="ORF">ACAT0790_LOCUS3573</name>
</gene>
<proteinExistence type="predicted"/>
<reference evidence="2" key="1">
    <citation type="submission" date="2021-01" db="EMBL/GenBank/DDBJ databases">
        <authorList>
            <person name="Corre E."/>
            <person name="Pelletier E."/>
            <person name="Niang G."/>
            <person name="Scheremetjew M."/>
            <person name="Finn R."/>
            <person name="Kale V."/>
            <person name="Holt S."/>
            <person name="Cochrane G."/>
            <person name="Meng A."/>
            <person name="Brown T."/>
            <person name="Cohen L."/>
        </authorList>
    </citation>
    <scope>NUCLEOTIDE SEQUENCE</scope>
    <source>
        <strain evidence="2">OF101</strain>
    </source>
</reference>
<evidence type="ECO:0000313" key="2">
    <source>
        <dbReference type="EMBL" id="CAD9092698.1"/>
    </source>
</evidence>
<accession>A0A7S1L390</accession>